<dbReference type="eggNOG" id="KOG0365">
    <property type="taxonomic scope" value="Eukaryota"/>
</dbReference>
<dbReference type="PANTHER" id="PTHR11774:SF6">
    <property type="entry name" value="PROTEIN FARNESYLTRANSFERASE SUBUNIT BETA"/>
    <property type="match status" value="1"/>
</dbReference>
<protein>
    <recommendedName>
        <fullName evidence="3 14">Protein farnesyltransferase subunit beta</fullName>
        <shortName evidence="14">FTase-beta</shortName>
        <ecNumber evidence="2 14">2.5.1.58</ecNumber>
    </recommendedName>
</protein>
<dbReference type="GO" id="GO:0004660">
    <property type="term" value="F:protein farnesyltransferase activity"/>
    <property type="evidence" value="ECO:0007669"/>
    <property type="project" value="UniProtKB-UniRule"/>
</dbReference>
<evidence type="ECO:0000313" key="16">
    <source>
        <dbReference type="EMBL" id="KDR12520.1"/>
    </source>
</evidence>
<organism evidence="16 17">
    <name type="scientific">Zootermopsis nevadensis</name>
    <name type="common">Dampwood termite</name>
    <dbReference type="NCBI Taxonomy" id="136037"/>
    <lineage>
        <taxon>Eukaryota</taxon>
        <taxon>Metazoa</taxon>
        <taxon>Ecdysozoa</taxon>
        <taxon>Arthropoda</taxon>
        <taxon>Hexapoda</taxon>
        <taxon>Insecta</taxon>
        <taxon>Pterygota</taxon>
        <taxon>Neoptera</taxon>
        <taxon>Polyneoptera</taxon>
        <taxon>Dictyoptera</taxon>
        <taxon>Blattodea</taxon>
        <taxon>Blattoidea</taxon>
        <taxon>Termitoidae</taxon>
        <taxon>Termopsidae</taxon>
        <taxon>Zootermopsis</taxon>
    </lineage>
</organism>
<dbReference type="STRING" id="136037.A0A067R136"/>
<comment type="similarity">
    <text evidence="1 14">Belongs to the protein prenyltransferase subunit beta family.</text>
</comment>
<dbReference type="Proteomes" id="UP000027135">
    <property type="component" value="Unassembled WGS sequence"/>
</dbReference>
<evidence type="ECO:0000256" key="13">
    <source>
        <dbReference type="ARBA" id="ARBA00064192"/>
    </source>
</evidence>
<keyword evidence="4" id="KW-0597">Phosphoprotein</keyword>
<evidence type="ECO:0000256" key="9">
    <source>
        <dbReference type="ARBA" id="ARBA00022833"/>
    </source>
</evidence>
<reference evidence="16 17" key="1">
    <citation type="journal article" date="2014" name="Nat. Commun.">
        <title>Molecular traces of alternative social organization in a termite genome.</title>
        <authorList>
            <person name="Terrapon N."/>
            <person name="Li C."/>
            <person name="Robertson H.M."/>
            <person name="Ji L."/>
            <person name="Meng X."/>
            <person name="Booth W."/>
            <person name="Chen Z."/>
            <person name="Childers C.P."/>
            <person name="Glastad K.M."/>
            <person name="Gokhale K."/>
            <person name="Gowin J."/>
            <person name="Gronenberg W."/>
            <person name="Hermansen R.A."/>
            <person name="Hu H."/>
            <person name="Hunt B.G."/>
            <person name="Huylmans A.K."/>
            <person name="Khalil S.M."/>
            <person name="Mitchell R.D."/>
            <person name="Munoz-Torres M.C."/>
            <person name="Mustard J.A."/>
            <person name="Pan H."/>
            <person name="Reese J.T."/>
            <person name="Scharf M.E."/>
            <person name="Sun F."/>
            <person name="Vogel H."/>
            <person name="Xiao J."/>
            <person name="Yang W."/>
            <person name="Yang Z."/>
            <person name="Yang Z."/>
            <person name="Zhou J."/>
            <person name="Zhu J."/>
            <person name="Brent C.S."/>
            <person name="Elsik C.G."/>
            <person name="Goodisman M.A."/>
            <person name="Liberles D.A."/>
            <person name="Roe R.M."/>
            <person name="Vargo E.L."/>
            <person name="Vilcinskas A."/>
            <person name="Wang J."/>
            <person name="Bornberg-Bauer E."/>
            <person name="Korb J."/>
            <person name="Zhang G."/>
            <person name="Liebig J."/>
        </authorList>
    </citation>
    <scope>NUCLEOTIDE SEQUENCE [LARGE SCALE GENOMIC DNA]</scope>
    <source>
        <tissue evidence="16">Whole organism</tissue>
    </source>
</reference>
<dbReference type="SUPFAM" id="SSF48239">
    <property type="entry name" value="Terpenoid cyclases/Protein prenyltransferases"/>
    <property type="match status" value="1"/>
</dbReference>
<dbReference type="FunCoup" id="A0A067R136">
    <property type="interactions" value="666"/>
</dbReference>
<comment type="function">
    <text evidence="12">Essential subunit of the farnesyltransferase complex. Catalyzes the transfer of a farnesyl moiety from farnesyl diphosphate to a cysteine at the fourth position from the C-terminus of several proteins having the C-terminal sequence Cys-aliphatic-aliphatic-X.</text>
</comment>
<dbReference type="InParanoid" id="A0A067R136"/>
<accession>A0A067R136</accession>
<proteinExistence type="inferred from homology"/>
<evidence type="ECO:0000256" key="4">
    <source>
        <dbReference type="ARBA" id="ARBA00022553"/>
    </source>
</evidence>
<dbReference type="InterPro" id="IPR045089">
    <property type="entry name" value="PGGT1B-like"/>
</dbReference>
<keyword evidence="5 14" id="KW-0637">Prenyltransferase</keyword>
<evidence type="ECO:0000256" key="3">
    <source>
        <dbReference type="ARBA" id="ARBA00015798"/>
    </source>
</evidence>
<dbReference type="InterPro" id="IPR001330">
    <property type="entry name" value="Prenyltrans"/>
</dbReference>
<evidence type="ECO:0000256" key="11">
    <source>
        <dbReference type="ARBA" id="ARBA00050225"/>
    </source>
</evidence>
<evidence type="ECO:0000259" key="15">
    <source>
        <dbReference type="Pfam" id="PF00432"/>
    </source>
</evidence>
<comment type="subunit">
    <text evidence="13">Heterodimer of FNTA and FNTB.</text>
</comment>
<keyword evidence="9 14" id="KW-0862">Zinc</keyword>
<keyword evidence="6 14" id="KW-0808">Transferase</keyword>
<dbReference type="InterPro" id="IPR026872">
    <property type="entry name" value="FTB"/>
</dbReference>
<comment type="cofactor">
    <cofactor evidence="14">
        <name>Zn(2+)</name>
        <dbReference type="ChEBI" id="CHEBI:29105"/>
    </cofactor>
    <text evidence="14">Binds 1 zinc ion per subunit.</text>
</comment>
<evidence type="ECO:0000256" key="5">
    <source>
        <dbReference type="ARBA" id="ARBA00022602"/>
    </source>
</evidence>
<dbReference type="Pfam" id="PF00432">
    <property type="entry name" value="Prenyltrans"/>
    <property type="match status" value="1"/>
</dbReference>
<dbReference type="GO" id="GO:0008270">
    <property type="term" value="F:zinc ion binding"/>
    <property type="evidence" value="ECO:0007669"/>
    <property type="project" value="UniProtKB-UniRule"/>
</dbReference>
<dbReference type="InterPro" id="IPR008930">
    <property type="entry name" value="Terpenoid_cyclase/PrenylTrfase"/>
</dbReference>
<comment type="function">
    <text evidence="14">Catalyzes the transfer of a farnesyl moiety from farnesyl diphosphate to a cysteine at the fourth position from the C-terminus of several proteins. The beta subunit is responsible for peptide-binding.</text>
</comment>
<evidence type="ECO:0000256" key="2">
    <source>
        <dbReference type="ARBA" id="ARBA00012702"/>
    </source>
</evidence>
<evidence type="ECO:0000256" key="12">
    <source>
        <dbReference type="ARBA" id="ARBA00055850"/>
    </source>
</evidence>
<comment type="catalytic activity">
    <reaction evidence="11">
        <text>L-cysteinyl-[protein] + (2E,6E)-farnesyl diphosphate = S-(2E,6E)-farnesyl-L-cysteinyl-[protein] + diphosphate</text>
        <dbReference type="Rhea" id="RHEA:13345"/>
        <dbReference type="Rhea" id="RHEA-COMP:10131"/>
        <dbReference type="Rhea" id="RHEA-COMP:11535"/>
        <dbReference type="ChEBI" id="CHEBI:29950"/>
        <dbReference type="ChEBI" id="CHEBI:33019"/>
        <dbReference type="ChEBI" id="CHEBI:86019"/>
        <dbReference type="ChEBI" id="CHEBI:175763"/>
        <dbReference type="EC" id="2.5.1.58"/>
    </reaction>
</comment>
<dbReference type="FunFam" id="1.50.10.20:FF:000007">
    <property type="entry name" value="Protein farnesyltransferase subunit beta"/>
    <property type="match status" value="1"/>
</dbReference>
<keyword evidence="17" id="KW-1185">Reference proteome</keyword>
<name>A0A067R136_ZOONE</name>
<comment type="subunit">
    <text evidence="14">Heterodimer of an alpha and a beta subunit.</text>
</comment>
<keyword evidence="7 14" id="KW-0479">Metal-binding</keyword>
<evidence type="ECO:0000256" key="8">
    <source>
        <dbReference type="ARBA" id="ARBA00022737"/>
    </source>
</evidence>
<dbReference type="OMA" id="WCIYWIL"/>
<evidence type="ECO:0000256" key="6">
    <source>
        <dbReference type="ARBA" id="ARBA00022679"/>
    </source>
</evidence>
<evidence type="ECO:0000256" key="1">
    <source>
        <dbReference type="ARBA" id="ARBA00010497"/>
    </source>
</evidence>
<dbReference type="GO" id="GO:0005965">
    <property type="term" value="C:protein farnesyltransferase complex"/>
    <property type="evidence" value="ECO:0007669"/>
    <property type="project" value="UniProtKB-UniRule"/>
</dbReference>
<dbReference type="PANTHER" id="PTHR11774">
    <property type="entry name" value="GERANYLGERANYL TRANSFERASE TYPE BETA SUBUNIT"/>
    <property type="match status" value="1"/>
</dbReference>
<dbReference type="EMBL" id="KK853013">
    <property type="protein sequence ID" value="KDR12520.1"/>
    <property type="molecule type" value="Genomic_DNA"/>
</dbReference>
<dbReference type="GO" id="GO:0006629">
    <property type="term" value="P:lipid metabolic process"/>
    <property type="evidence" value="ECO:0007669"/>
    <property type="project" value="UniProtKB-KW"/>
</dbReference>
<evidence type="ECO:0000256" key="10">
    <source>
        <dbReference type="ARBA" id="ARBA00023098"/>
    </source>
</evidence>
<evidence type="ECO:0000256" key="14">
    <source>
        <dbReference type="RuleBase" id="RU365056"/>
    </source>
</evidence>
<dbReference type="Gene3D" id="1.50.10.20">
    <property type="match status" value="1"/>
</dbReference>
<gene>
    <name evidence="16" type="ORF">L798_13527</name>
</gene>
<evidence type="ECO:0000313" key="17">
    <source>
        <dbReference type="Proteomes" id="UP000027135"/>
    </source>
</evidence>
<feature type="domain" description="Prenyltransferase alpha-alpha toroid" evidence="15">
    <location>
        <begin position="56"/>
        <end position="383"/>
    </location>
</feature>
<dbReference type="CDD" id="cd02893">
    <property type="entry name" value="FTase"/>
    <property type="match status" value="1"/>
</dbReference>
<evidence type="ECO:0000256" key="7">
    <source>
        <dbReference type="ARBA" id="ARBA00022723"/>
    </source>
</evidence>
<keyword evidence="10" id="KW-0443">Lipid metabolism</keyword>
<dbReference type="AlphaFoldDB" id="A0A067R136"/>
<keyword evidence="8" id="KW-0677">Repeat</keyword>
<sequence>MAANVRSFEAIKKERFKDENCPTLTSKEQMKVEESVEQLFDLFSKMVEIDIDAPNLLRINHAAFLKKSLTYLPNAYQCLDASRPWLCYWILHSLELLDETLVPEDISKIAQFLGKCQSPNGGFAGGPGQFAHLAPTYAAVNALCTLGTEEAYNIIDREKLQKFLWSVRSPDGAFQMHSGGEVDIRGVYCALAVARLTNIYTDALFDNSANWIASCQTYEGGFSGSPGMEAHGGYAFCGLAALSLLGKEQLCDIKSFLRWIVNRQMRFEGGFQGRTNKLVDGCYSFWQGGAFPLLHRILVQEDENAVSMEQWLFHQEALQEYILICCQNSSGGLVDKPTKPRDIYHTCYTLSGLSVAQHFVRGKPNVVGSSNNELAPVHPIYNVGLEAALNALQYFQQLHVPQTKPS</sequence>
<dbReference type="EC" id="2.5.1.58" evidence="2 14"/>
<dbReference type="GO" id="GO:0097354">
    <property type="term" value="P:prenylation"/>
    <property type="evidence" value="ECO:0007669"/>
    <property type="project" value="UniProtKB-UniRule"/>
</dbReference>